<evidence type="ECO:0000313" key="1">
    <source>
        <dbReference type="EMBL" id="GET43713.1"/>
    </source>
</evidence>
<comment type="caution">
    <text evidence="1">The sequence shown here is derived from an EMBL/GenBank/DDBJ whole genome shotgun (WGS) entry which is preliminary data.</text>
</comment>
<name>A0AAV3XN26_9CYAN</name>
<sequence>MKLRSDVCTRMSPSTPVSVGSVGAWERLCDRTTPPAPKFAPSVWVKVLNPPTAFSFDEAWLLCEYSENQWLAWIPDYGEILLRIDEFCSLER</sequence>
<dbReference type="EMBL" id="BLAY01000245">
    <property type="protein sequence ID" value="GET43713.1"/>
    <property type="molecule type" value="Genomic_DNA"/>
</dbReference>
<dbReference type="RefSeq" id="WP_226592801.1">
    <property type="nucleotide sequence ID" value="NZ_BLAY01000245.1"/>
</dbReference>
<accession>A0AAV3XN26</accession>
<gene>
    <name evidence="1" type="ORF">MiSe_85380</name>
</gene>
<keyword evidence="2" id="KW-1185">Reference proteome</keyword>
<dbReference type="Proteomes" id="UP001050975">
    <property type="component" value="Unassembled WGS sequence"/>
</dbReference>
<reference evidence="1" key="1">
    <citation type="submission" date="2019-10" db="EMBL/GenBank/DDBJ databases">
        <title>Draft genome sequece of Microseira wollei NIES-4236.</title>
        <authorList>
            <person name="Yamaguchi H."/>
            <person name="Suzuki S."/>
            <person name="Kawachi M."/>
        </authorList>
    </citation>
    <scope>NUCLEOTIDE SEQUENCE</scope>
    <source>
        <strain evidence="1">NIES-4236</strain>
    </source>
</reference>
<dbReference type="AlphaFoldDB" id="A0AAV3XN26"/>
<proteinExistence type="predicted"/>
<evidence type="ECO:0000313" key="2">
    <source>
        <dbReference type="Proteomes" id="UP001050975"/>
    </source>
</evidence>
<organism evidence="1 2">
    <name type="scientific">Microseira wollei NIES-4236</name>
    <dbReference type="NCBI Taxonomy" id="2530354"/>
    <lineage>
        <taxon>Bacteria</taxon>
        <taxon>Bacillati</taxon>
        <taxon>Cyanobacteriota</taxon>
        <taxon>Cyanophyceae</taxon>
        <taxon>Oscillatoriophycideae</taxon>
        <taxon>Aerosakkonematales</taxon>
        <taxon>Aerosakkonemataceae</taxon>
        <taxon>Microseira</taxon>
    </lineage>
</organism>
<protein>
    <submittedName>
        <fullName evidence="1">Uncharacterized protein</fullName>
    </submittedName>
</protein>